<dbReference type="CDD" id="cd05402">
    <property type="entry name" value="NT_PAP_TUTase"/>
    <property type="match status" value="1"/>
</dbReference>
<dbReference type="InterPro" id="IPR043519">
    <property type="entry name" value="NT_sf"/>
</dbReference>
<evidence type="ECO:0000256" key="1">
    <source>
        <dbReference type="SAM" id="MobiDB-lite"/>
    </source>
</evidence>
<dbReference type="PANTHER" id="PTHR45979">
    <property type="entry name" value="PAP/OAS1 SUBSTRATE-BINDING DOMAIN SUPERFAMILY"/>
    <property type="match status" value="1"/>
</dbReference>
<dbReference type="SUPFAM" id="SSF81301">
    <property type="entry name" value="Nucleotidyltransferase"/>
    <property type="match status" value="1"/>
</dbReference>
<feature type="region of interest" description="Disordered" evidence="1">
    <location>
        <begin position="513"/>
        <end position="540"/>
    </location>
</feature>
<feature type="region of interest" description="Disordered" evidence="1">
    <location>
        <begin position="809"/>
        <end position="860"/>
    </location>
</feature>
<dbReference type="InterPro" id="IPR054708">
    <property type="entry name" value="MTPAP-like_central"/>
</dbReference>
<dbReference type="Gene3D" id="3.30.460.10">
    <property type="entry name" value="Beta Polymerase, domain 2"/>
    <property type="match status" value="1"/>
</dbReference>
<feature type="domain" description="Poly(A) RNA polymerase mitochondrial-like central palm" evidence="2">
    <location>
        <begin position="40"/>
        <end position="159"/>
    </location>
</feature>
<reference evidence="4" key="1">
    <citation type="submission" date="2021-01" db="EMBL/GenBank/DDBJ databases">
        <title>Adiantum capillus-veneris genome.</title>
        <authorList>
            <person name="Fang Y."/>
            <person name="Liao Q."/>
        </authorList>
    </citation>
    <scope>NUCLEOTIDE SEQUENCE</scope>
    <source>
        <strain evidence="4">H3</strain>
        <tissue evidence="4">Leaf</tissue>
    </source>
</reference>
<feature type="compositionally biased region" description="Basic and acidic residues" evidence="1">
    <location>
        <begin position="447"/>
        <end position="461"/>
    </location>
</feature>
<feature type="region of interest" description="Disordered" evidence="1">
    <location>
        <begin position="439"/>
        <end position="461"/>
    </location>
</feature>
<feature type="compositionally biased region" description="Low complexity" evidence="1">
    <location>
        <begin position="529"/>
        <end position="540"/>
    </location>
</feature>
<name>A0A9D4UKG3_ADICA</name>
<gene>
    <name evidence="4" type="ORF">GOP47_0015334</name>
</gene>
<keyword evidence="5" id="KW-1185">Reference proteome</keyword>
<dbReference type="SUPFAM" id="SSF81631">
    <property type="entry name" value="PAP/OAS1 substrate-binding domain"/>
    <property type="match status" value="1"/>
</dbReference>
<dbReference type="EMBL" id="JABFUD020000015">
    <property type="protein sequence ID" value="KAI5069033.1"/>
    <property type="molecule type" value="Genomic_DNA"/>
</dbReference>
<dbReference type="Pfam" id="PF26180">
    <property type="entry name" value="PAP-OAS1"/>
    <property type="match status" value="1"/>
</dbReference>
<protein>
    <recommendedName>
        <fullName evidence="6">Polymerase nucleotidyl transferase domain-containing protein</fullName>
    </recommendedName>
</protein>
<evidence type="ECO:0000259" key="2">
    <source>
        <dbReference type="Pfam" id="PF22600"/>
    </source>
</evidence>
<feature type="domain" description="PAP/OAS1 substrate-binding-related" evidence="3">
    <location>
        <begin position="171"/>
        <end position="360"/>
    </location>
</feature>
<organism evidence="4 5">
    <name type="scientific">Adiantum capillus-veneris</name>
    <name type="common">Maidenhair fern</name>
    <dbReference type="NCBI Taxonomy" id="13818"/>
    <lineage>
        <taxon>Eukaryota</taxon>
        <taxon>Viridiplantae</taxon>
        <taxon>Streptophyta</taxon>
        <taxon>Embryophyta</taxon>
        <taxon>Tracheophyta</taxon>
        <taxon>Polypodiopsida</taxon>
        <taxon>Polypodiidae</taxon>
        <taxon>Polypodiales</taxon>
        <taxon>Pteridineae</taxon>
        <taxon>Pteridaceae</taxon>
        <taxon>Vittarioideae</taxon>
        <taxon>Adiantum</taxon>
    </lineage>
</organism>
<dbReference type="PANTHER" id="PTHR45979:SF30">
    <property type="entry name" value="NUCLEOTIDYLTRANSFERASE"/>
    <property type="match status" value="1"/>
</dbReference>
<feature type="compositionally biased region" description="Polar residues" evidence="1">
    <location>
        <begin position="516"/>
        <end position="528"/>
    </location>
</feature>
<dbReference type="Proteomes" id="UP000886520">
    <property type="component" value="Chromosome 15"/>
</dbReference>
<proteinExistence type="predicted"/>
<dbReference type="OrthoDB" id="273917at2759"/>
<evidence type="ECO:0000313" key="5">
    <source>
        <dbReference type="Proteomes" id="UP000886520"/>
    </source>
</evidence>
<dbReference type="Pfam" id="PF22600">
    <property type="entry name" value="MTPAP-like_central"/>
    <property type="match status" value="1"/>
</dbReference>
<dbReference type="Gene3D" id="1.10.1410.10">
    <property type="match status" value="1"/>
</dbReference>
<dbReference type="InterPro" id="IPR058921">
    <property type="entry name" value="PAP/OAS1-rel"/>
</dbReference>
<feature type="compositionally biased region" description="Polar residues" evidence="1">
    <location>
        <begin position="679"/>
        <end position="697"/>
    </location>
</feature>
<feature type="compositionally biased region" description="Basic and acidic residues" evidence="1">
    <location>
        <begin position="700"/>
        <end position="709"/>
    </location>
</feature>
<feature type="compositionally biased region" description="Polar residues" evidence="1">
    <location>
        <begin position="837"/>
        <end position="848"/>
    </location>
</feature>
<sequence>MQALIYEVLCTSRPMNCCSRSPFSSSEYDEIWRDAEEKNSVLLNRIQPSKYSEECRKDVINYVKSLLETEIRCKVFSFGSVPLKTYLPNGDIDLTAIGSPPQRDQKHHAWAEAVCEVLEREERIHVKEVKCIHAEVPVVKCLVENIIVDITFNQLGGLSTLCFLEEVDKLIGQDHLFKKSIILVKAWCFYESRILGAHYGLLSTYALEVLVLYIFQAYHRSLRGPFEVLYRFLRFFSKFDWEQFCLSPWGPVPLGLLQDFVEVMPPSCDGNFLLSDKFLRSCREKYRTHSENSQGKTFSRKYMNLVDPLRPFNNLGRSVNSGSLVRMFRAFTYGAARLEKLLQSPSELTYESIALFFRNTQSHCEGQRPDAGLFSFGVSSLRNGNHELTSNATETSGKLNHMGGSNFWNANGAHGDKAASDDLSCASLHVDFAKQSNSDASSVETAVKNDKASSQEGLPDHRQEVLRTDLYLNDEYLVNIQVSNDCSDLLSSEHMPGPKSSCMVSEESKVDADSQKYLSSSTSTPKVNSTSSETASVSSAEELPFYEQEFSFEGESRGHRQFEYRDTDADILEGNLDMYLANLHSGWAYQSKVTYGDPPIISGGFSWGGPGRPSLLHSSRGRNVPIHSGVPCLPNGAILGSLPKSHKGTGTFFPNLNTNLERDRRVYSNGLRSSRRTMDSFNSTNQSVASAFKSRSNVPKRRDGQNKVRSKKIGDLKAVENHELATELAVIDNEHSPSVDIGDEFTVSCDRHKDRGRDAITQDLPLRSLEVYTVPASCRSGKGMSIESLEFGSFGPGFLATGVHSLSEPKEHSEYASQTQCLPPRDGLLESRDMSSKAGSHNDQQQSFYYLKEEDFPPLA</sequence>
<dbReference type="AlphaFoldDB" id="A0A9D4UKG3"/>
<dbReference type="InterPro" id="IPR058920">
    <property type="entry name" value="PAP-OAS1-bd-rel"/>
</dbReference>
<evidence type="ECO:0000313" key="4">
    <source>
        <dbReference type="EMBL" id="KAI5069033.1"/>
    </source>
</evidence>
<evidence type="ECO:0000259" key="3">
    <source>
        <dbReference type="Pfam" id="PF26180"/>
    </source>
</evidence>
<evidence type="ECO:0008006" key="6">
    <source>
        <dbReference type="Google" id="ProtNLM"/>
    </source>
</evidence>
<comment type="caution">
    <text evidence="4">The sequence shown here is derived from an EMBL/GenBank/DDBJ whole genome shotgun (WGS) entry which is preliminary data.</text>
</comment>
<feature type="compositionally biased region" description="Basic and acidic residues" evidence="1">
    <location>
        <begin position="851"/>
        <end position="860"/>
    </location>
</feature>
<feature type="region of interest" description="Disordered" evidence="1">
    <location>
        <begin position="671"/>
        <end position="709"/>
    </location>
</feature>
<accession>A0A9D4UKG3</accession>